<dbReference type="OrthoDB" id="425405at2"/>
<dbReference type="EMBL" id="NTFS01000019">
    <property type="protein sequence ID" value="PAX60169.1"/>
    <property type="molecule type" value="Genomic_DNA"/>
</dbReference>
<keyword evidence="2 5" id="KW-0812">Transmembrane</keyword>
<dbReference type="Proteomes" id="UP000218238">
    <property type="component" value="Unassembled WGS sequence"/>
</dbReference>
<dbReference type="InterPro" id="IPR019109">
    <property type="entry name" value="MamF_MmsF"/>
</dbReference>
<gene>
    <name evidence="6" type="ORF">CK510_03105</name>
</gene>
<dbReference type="AlphaFoldDB" id="A0A2A2TNW1"/>
<dbReference type="Pfam" id="PF09685">
    <property type="entry name" value="MamF_MmsF"/>
    <property type="match status" value="1"/>
</dbReference>
<feature type="transmembrane region" description="Helical" evidence="5">
    <location>
        <begin position="83"/>
        <end position="105"/>
    </location>
</feature>
<keyword evidence="4 5" id="KW-0472">Membrane</keyword>
<evidence type="ECO:0000256" key="5">
    <source>
        <dbReference type="SAM" id="Phobius"/>
    </source>
</evidence>
<feature type="transmembrane region" description="Helical" evidence="5">
    <location>
        <begin position="12"/>
        <end position="39"/>
    </location>
</feature>
<keyword evidence="7" id="KW-1185">Reference proteome</keyword>
<evidence type="ECO:0000256" key="2">
    <source>
        <dbReference type="ARBA" id="ARBA00022692"/>
    </source>
</evidence>
<dbReference type="RefSeq" id="WP_095720299.1">
    <property type="nucleotide sequence ID" value="NZ_NTFS01000019.1"/>
</dbReference>
<keyword evidence="3 5" id="KW-1133">Transmembrane helix</keyword>
<evidence type="ECO:0000313" key="6">
    <source>
        <dbReference type="EMBL" id="PAX60169.1"/>
    </source>
</evidence>
<evidence type="ECO:0008006" key="8">
    <source>
        <dbReference type="Google" id="ProtNLM"/>
    </source>
</evidence>
<proteinExistence type="predicted"/>
<accession>A0A2A2TNW1</accession>
<comment type="caution">
    <text evidence="6">The sequence shown here is derived from an EMBL/GenBank/DDBJ whole genome shotgun (WGS) entry which is preliminary data.</text>
</comment>
<evidence type="ECO:0000256" key="4">
    <source>
        <dbReference type="ARBA" id="ARBA00023136"/>
    </source>
</evidence>
<feature type="transmembrane region" description="Helical" evidence="5">
    <location>
        <begin position="59"/>
        <end position="76"/>
    </location>
</feature>
<evidence type="ECO:0000313" key="7">
    <source>
        <dbReference type="Proteomes" id="UP000218238"/>
    </source>
</evidence>
<organism evidence="6 7">
    <name type="scientific">Brunnivagina elsteri CCALA 953</name>
    <dbReference type="NCBI Taxonomy" id="987040"/>
    <lineage>
        <taxon>Bacteria</taxon>
        <taxon>Bacillati</taxon>
        <taxon>Cyanobacteriota</taxon>
        <taxon>Cyanophyceae</taxon>
        <taxon>Nostocales</taxon>
        <taxon>Calotrichaceae</taxon>
        <taxon>Brunnivagina</taxon>
    </lineage>
</organism>
<protein>
    <recommendedName>
        <fullName evidence="8">DUF4870 domain-containing protein</fullName>
    </recommendedName>
</protein>
<evidence type="ECO:0000256" key="3">
    <source>
        <dbReference type="ARBA" id="ARBA00022989"/>
    </source>
</evidence>
<name>A0A2A2TNW1_9CYAN</name>
<comment type="subcellular location">
    <subcellularLocation>
        <location evidence="1">Membrane</location>
        <topology evidence="1">Multi-pass membrane protein</topology>
    </subcellularLocation>
</comment>
<reference evidence="6 7" key="1">
    <citation type="submission" date="2017-08" db="EMBL/GenBank/DDBJ databases">
        <title>Draft genome sequence of filamentous cyanobacterium Calothrix elsteri CCALA 953.</title>
        <authorList>
            <person name="Gagunashvili A.N."/>
            <person name="Elster J."/>
            <person name="Andresson O.S."/>
        </authorList>
    </citation>
    <scope>NUCLEOTIDE SEQUENCE [LARGE SCALE GENOMIC DNA]</scope>
    <source>
        <strain evidence="6 7">CCALA 953</strain>
    </source>
</reference>
<sequence>MQNSFDYDKRKLLSALCHGAIFFSTTLFSIGVPIIINIISDDPVVKSNAKESMNFHLNVWFWATLIGVPLAIISFITFGLGGILFFPVVALGFAIHWGLTVLALLHCFSQPDEAFRYPFIFRVF</sequence>
<evidence type="ECO:0000256" key="1">
    <source>
        <dbReference type="ARBA" id="ARBA00004141"/>
    </source>
</evidence>